<dbReference type="InterPro" id="IPR035649">
    <property type="entry name" value="EFG_V"/>
</dbReference>
<dbReference type="InterPro" id="IPR000795">
    <property type="entry name" value="T_Tr_GTP-bd_dom"/>
</dbReference>
<dbReference type="SUPFAM" id="SSF54980">
    <property type="entry name" value="EF-G C-terminal domain-like"/>
    <property type="match status" value="2"/>
</dbReference>
<accession>A0ABT7XZN6</accession>
<dbReference type="NCBIfam" id="NF009891">
    <property type="entry name" value="PRK13351.1-1"/>
    <property type="match status" value="1"/>
</dbReference>
<evidence type="ECO:0000256" key="6">
    <source>
        <dbReference type="ARBA" id="ARBA00024731"/>
    </source>
</evidence>
<dbReference type="CDD" id="cd16262">
    <property type="entry name" value="EFG_III"/>
    <property type="match status" value="1"/>
</dbReference>
<keyword evidence="4" id="KW-0648">Protein biosynthesis</keyword>
<evidence type="ECO:0000313" key="10">
    <source>
        <dbReference type="Proteomes" id="UP001169719"/>
    </source>
</evidence>
<keyword evidence="5" id="KW-0342">GTP-binding</keyword>
<organism evidence="9 10">
    <name type="scientific">Vibrio agarivorans</name>
    <dbReference type="NCBI Taxonomy" id="153622"/>
    <lineage>
        <taxon>Bacteria</taxon>
        <taxon>Pseudomonadati</taxon>
        <taxon>Pseudomonadota</taxon>
        <taxon>Gammaproteobacteria</taxon>
        <taxon>Vibrionales</taxon>
        <taxon>Vibrionaceae</taxon>
        <taxon>Vibrio</taxon>
    </lineage>
</organism>
<dbReference type="Pfam" id="PF22042">
    <property type="entry name" value="EF-G_D2"/>
    <property type="match status" value="1"/>
</dbReference>
<feature type="domain" description="Translation elongation factor EFG/EF2" evidence="8">
    <location>
        <begin position="458"/>
        <end position="576"/>
    </location>
</feature>
<evidence type="ECO:0000259" key="7">
    <source>
        <dbReference type="SMART" id="SM00838"/>
    </source>
</evidence>
<dbReference type="SUPFAM" id="SSF54211">
    <property type="entry name" value="Ribosomal protein S5 domain 2-like"/>
    <property type="match status" value="1"/>
</dbReference>
<dbReference type="NCBIfam" id="TIGR00231">
    <property type="entry name" value="small_GTP"/>
    <property type="match status" value="1"/>
</dbReference>
<comment type="function">
    <text evidence="6">Catalyzes the GTP-dependent ribosomal translocation step during translation elongation. During this step, the ribosome changes from the pre-translocational (PRE) to the post-translocational (POST) state as the newly formed A-site-bound peptidyl-tRNA and P-site-bound deacylated tRNA move to the P and E sites, respectively. Catalyzes the coordinated movement of the two tRNA molecules, the mRNA and conformational changes in the ribosome.</text>
</comment>
<dbReference type="InterPro" id="IPR005225">
    <property type="entry name" value="Small_GTP-bd"/>
</dbReference>
<reference evidence="9" key="1">
    <citation type="submission" date="2024-05" db="EMBL/GenBank/DDBJ databases">
        <title>Genome Sequences of Four Agar- Degrading Marine Bacteria.</title>
        <authorList>
            <person name="Phillips E.K."/>
            <person name="Shaffer J.C."/>
            <person name="Henson M.W."/>
            <person name="Temperton B."/>
            <person name="Thrash C.J."/>
            <person name="Martin M.O."/>
        </authorList>
    </citation>
    <scope>NUCLEOTIDE SEQUENCE</scope>
    <source>
        <strain evidence="9">EKP203</strain>
    </source>
</reference>
<dbReference type="InterPro" id="IPR035647">
    <property type="entry name" value="EFG_III/V"/>
</dbReference>
<dbReference type="PANTHER" id="PTHR43261:SF6">
    <property type="entry name" value="ELONGATION FACTOR G-LIKE PROTEIN"/>
    <property type="match status" value="1"/>
</dbReference>
<dbReference type="InterPro" id="IPR005517">
    <property type="entry name" value="Transl_elong_EFG/EF2_IV"/>
</dbReference>
<dbReference type="InterPro" id="IPR014721">
    <property type="entry name" value="Ribsml_uS5_D2-typ_fold_subgr"/>
</dbReference>
<keyword evidence="10" id="KW-1185">Reference proteome</keyword>
<gene>
    <name evidence="9" type="primary">fusA</name>
    <name evidence="9" type="ORF">QWJ08_06265</name>
</gene>
<feature type="domain" description="Elongation factor EFG" evidence="7">
    <location>
        <begin position="578"/>
        <end position="666"/>
    </location>
</feature>
<dbReference type="Gene3D" id="2.40.30.10">
    <property type="entry name" value="Translation factors"/>
    <property type="match status" value="1"/>
</dbReference>
<dbReference type="SMART" id="SM00838">
    <property type="entry name" value="EFG_C"/>
    <property type="match status" value="1"/>
</dbReference>
<dbReference type="InterPro" id="IPR047872">
    <property type="entry name" value="EFG_IV"/>
</dbReference>
<dbReference type="InterPro" id="IPR000640">
    <property type="entry name" value="EFG_V-like"/>
</dbReference>
<evidence type="ECO:0000256" key="3">
    <source>
        <dbReference type="ARBA" id="ARBA00022768"/>
    </source>
</evidence>
<dbReference type="RefSeq" id="WP_289961137.1">
    <property type="nucleotide sequence ID" value="NZ_JAUEOZ010000001.1"/>
</dbReference>
<keyword evidence="2" id="KW-0547">Nucleotide-binding</keyword>
<evidence type="ECO:0000259" key="8">
    <source>
        <dbReference type="SMART" id="SM00889"/>
    </source>
</evidence>
<dbReference type="EMBL" id="JAUEOZ010000001">
    <property type="protein sequence ID" value="MDN2480994.1"/>
    <property type="molecule type" value="Genomic_DNA"/>
</dbReference>
<dbReference type="InterPro" id="IPR027417">
    <property type="entry name" value="P-loop_NTPase"/>
</dbReference>
<comment type="caution">
    <text evidence="9">The sequence shown here is derived from an EMBL/GenBank/DDBJ whole genome shotgun (WGS) entry which is preliminary data.</text>
</comment>
<dbReference type="InterPro" id="IPR020568">
    <property type="entry name" value="Ribosomal_Su5_D2-typ_SF"/>
</dbReference>
<dbReference type="Gene3D" id="3.30.70.870">
    <property type="entry name" value="Elongation Factor G (Translational Gtpase), domain 3"/>
    <property type="match status" value="1"/>
</dbReference>
<dbReference type="Gene3D" id="3.30.230.10">
    <property type="match status" value="1"/>
</dbReference>
<evidence type="ECO:0000256" key="5">
    <source>
        <dbReference type="ARBA" id="ARBA00023134"/>
    </source>
</evidence>
<dbReference type="SMART" id="SM00889">
    <property type="entry name" value="EFG_IV"/>
    <property type="match status" value="1"/>
</dbReference>
<dbReference type="Pfam" id="PF00009">
    <property type="entry name" value="GTP_EFTU"/>
    <property type="match status" value="1"/>
</dbReference>
<dbReference type="InterPro" id="IPR009022">
    <property type="entry name" value="EFG_III"/>
</dbReference>
<dbReference type="Gene3D" id="3.30.70.240">
    <property type="match status" value="1"/>
</dbReference>
<dbReference type="InterPro" id="IPR041095">
    <property type="entry name" value="EFG_II"/>
</dbReference>
<evidence type="ECO:0000256" key="2">
    <source>
        <dbReference type="ARBA" id="ARBA00022741"/>
    </source>
</evidence>
<name>A0ABT7XZN6_9VIBR</name>
<dbReference type="CDD" id="cd03713">
    <property type="entry name" value="EFG_mtEFG_C"/>
    <property type="match status" value="1"/>
</dbReference>
<dbReference type="InterPro" id="IPR053905">
    <property type="entry name" value="EF-G-like_DII"/>
</dbReference>
<dbReference type="InterPro" id="IPR009000">
    <property type="entry name" value="Transl_B-barrel_sf"/>
</dbReference>
<dbReference type="Gene3D" id="3.40.50.300">
    <property type="entry name" value="P-loop containing nucleotide triphosphate hydrolases"/>
    <property type="match status" value="1"/>
</dbReference>
<dbReference type="CDD" id="cd01434">
    <property type="entry name" value="EFG_mtEFG1_IV"/>
    <property type="match status" value="1"/>
</dbReference>
<keyword evidence="3 9" id="KW-0251">Elongation factor</keyword>
<dbReference type="Pfam" id="PF00679">
    <property type="entry name" value="EFG_C"/>
    <property type="match status" value="1"/>
</dbReference>
<proteinExistence type="predicted"/>
<dbReference type="Proteomes" id="UP001169719">
    <property type="component" value="Unassembled WGS sequence"/>
</dbReference>
<evidence type="ECO:0000256" key="4">
    <source>
        <dbReference type="ARBA" id="ARBA00022917"/>
    </source>
</evidence>
<protein>
    <recommendedName>
        <fullName evidence="1">Elongation factor G</fullName>
    </recommendedName>
</protein>
<dbReference type="GO" id="GO:0003746">
    <property type="term" value="F:translation elongation factor activity"/>
    <property type="evidence" value="ECO:0007669"/>
    <property type="project" value="UniProtKB-KW"/>
</dbReference>
<evidence type="ECO:0000256" key="1">
    <source>
        <dbReference type="ARBA" id="ARBA00017872"/>
    </source>
</evidence>
<sequence>MPTNLIRNIAVVGQSGTGKTTLVEKLLHFSGTTNHLGKVEKGDTVTDFDNQSIHYHHSIEATPVALAWKKHRLNLIDTPGQNELIGRSLSIFPAVETTALVLDPQTPITQISQQLFEFAKTQRKCQMVIINKIDIAPNQCQQLLNEINQLFGGRCLPINLPNAQGTSVVDCYFEPQFEQPTLIESVANTHEQLIDQVVEEDEALMEIYLEQGSELTPNQLHDPLEQALRLGHLIPVCFTSCENNAGLSLLLDAFTQLMPMPSEGNPPLLEKQGKPVSIDCDSLEHTVAHVFKVSNDPYLGKLAYLRVYQGEIHSGSQLYVGDTNKAFKVNHLYQLQGSLRSEIHKALPGDYCVLAKVDELDFDSIVHDSHDEDDVALHALSLPTPMHGVRVQPTKRGDEQKLSDVLNKIVSEDPSLRVELRSRTNETILSGLGEFHLQIALEKMRDIYKLDVQTSQPSIEYFETITRPAEGHYRHKKQSGGAGQFGEVQLKVRPLERGAGMQFINKVVGGAIPTSLIPAVEKGIHQAVAEGAISGNPIHDIEVTVYDGKYHSVDSKEIAFVIAGKKALLNAIENAGPIVLEPIAQLQVNIPIEYVGDVTGDLSSHRGLIEGSHTSNMGYSFISAKAPMTELQDYAARLRAMTGGQGTFSLTPSHYEPAPPKLQKEVCAEDV</sequence>
<dbReference type="Pfam" id="PF14492">
    <property type="entry name" value="EFG_III"/>
    <property type="match status" value="1"/>
</dbReference>
<dbReference type="Pfam" id="PF03764">
    <property type="entry name" value="EFG_IV"/>
    <property type="match status" value="1"/>
</dbReference>
<dbReference type="SUPFAM" id="SSF50447">
    <property type="entry name" value="Translation proteins"/>
    <property type="match status" value="1"/>
</dbReference>
<dbReference type="SUPFAM" id="SSF52540">
    <property type="entry name" value="P-loop containing nucleoside triphosphate hydrolases"/>
    <property type="match status" value="1"/>
</dbReference>
<dbReference type="PANTHER" id="PTHR43261">
    <property type="entry name" value="TRANSLATION ELONGATION FACTOR G-RELATED"/>
    <property type="match status" value="1"/>
</dbReference>
<evidence type="ECO:0000313" key="9">
    <source>
        <dbReference type="EMBL" id="MDN2480994.1"/>
    </source>
</evidence>
<dbReference type="NCBIfam" id="NF009381">
    <property type="entry name" value="PRK12740.1-5"/>
    <property type="match status" value="1"/>
</dbReference>